<name>A0A8J4RWV5_9ROSI</name>
<gene>
    <name evidence="1" type="ORF">CMV_006203</name>
</gene>
<keyword evidence="2" id="KW-1185">Reference proteome</keyword>
<dbReference type="Proteomes" id="UP000737018">
    <property type="component" value="Unassembled WGS sequence"/>
</dbReference>
<dbReference type="EMBL" id="JRKL02000575">
    <property type="protein sequence ID" value="KAF3970066.1"/>
    <property type="molecule type" value="Genomic_DNA"/>
</dbReference>
<organism evidence="1 2">
    <name type="scientific">Castanea mollissima</name>
    <name type="common">Chinese chestnut</name>
    <dbReference type="NCBI Taxonomy" id="60419"/>
    <lineage>
        <taxon>Eukaryota</taxon>
        <taxon>Viridiplantae</taxon>
        <taxon>Streptophyta</taxon>
        <taxon>Embryophyta</taxon>
        <taxon>Tracheophyta</taxon>
        <taxon>Spermatophyta</taxon>
        <taxon>Magnoliopsida</taxon>
        <taxon>eudicotyledons</taxon>
        <taxon>Gunneridae</taxon>
        <taxon>Pentapetalae</taxon>
        <taxon>rosids</taxon>
        <taxon>fabids</taxon>
        <taxon>Fagales</taxon>
        <taxon>Fagaceae</taxon>
        <taxon>Castanea</taxon>
    </lineage>
</organism>
<dbReference type="OrthoDB" id="10297746at2759"/>
<evidence type="ECO:0000313" key="1">
    <source>
        <dbReference type="EMBL" id="KAF3970066.1"/>
    </source>
</evidence>
<accession>A0A8J4RWV5</accession>
<protein>
    <submittedName>
        <fullName evidence="1">Uncharacterized protein</fullName>
    </submittedName>
</protein>
<proteinExistence type="predicted"/>
<dbReference type="AlphaFoldDB" id="A0A8J4RWV5"/>
<comment type="caution">
    <text evidence="1">The sequence shown here is derived from an EMBL/GenBank/DDBJ whole genome shotgun (WGS) entry which is preliminary data.</text>
</comment>
<evidence type="ECO:0000313" key="2">
    <source>
        <dbReference type="Proteomes" id="UP000737018"/>
    </source>
</evidence>
<reference evidence="1" key="1">
    <citation type="submission" date="2020-03" db="EMBL/GenBank/DDBJ databases">
        <title>Castanea mollissima Vanexum genome sequencing.</title>
        <authorList>
            <person name="Staton M."/>
        </authorList>
    </citation>
    <scope>NUCLEOTIDE SEQUENCE</scope>
    <source>
        <tissue evidence="1">Leaf</tissue>
    </source>
</reference>
<sequence>MKVKLKSEIFSAITWRNLSDRLLGILDLSEFGFRLWPPIDRCGGDGRPERADGGGAVQCNGVDWKTGVLREIYRMQGPVDEMDHDNMYMLKMNAMMYILGVQHVGIF</sequence>